<gene>
    <name evidence="3" type="ORF">Pan241w_21720</name>
</gene>
<dbReference type="OrthoDB" id="211948at2"/>
<protein>
    <submittedName>
        <fullName evidence="3">Uncharacterized protein</fullName>
    </submittedName>
</protein>
<name>A0A517RDY9_9PLAN</name>
<keyword evidence="2" id="KW-1133">Transmembrane helix</keyword>
<feature type="transmembrane region" description="Helical" evidence="2">
    <location>
        <begin position="6"/>
        <end position="29"/>
    </location>
</feature>
<accession>A0A517RDY9</accession>
<dbReference type="Proteomes" id="UP000317171">
    <property type="component" value="Chromosome"/>
</dbReference>
<keyword evidence="1" id="KW-0175">Coiled coil</keyword>
<reference evidence="3 4" key="1">
    <citation type="submission" date="2019-02" db="EMBL/GenBank/DDBJ databases">
        <title>Deep-cultivation of Planctomycetes and their phenomic and genomic characterization uncovers novel biology.</title>
        <authorList>
            <person name="Wiegand S."/>
            <person name="Jogler M."/>
            <person name="Boedeker C."/>
            <person name="Pinto D."/>
            <person name="Vollmers J."/>
            <person name="Rivas-Marin E."/>
            <person name="Kohn T."/>
            <person name="Peeters S.H."/>
            <person name="Heuer A."/>
            <person name="Rast P."/>
            <person name="Oberbeckmann S."/>
            <person name="Bunk B."/>
            <person name="Jeske O."/>
            <person name="Meyerdierks A."/>
            <person name="Storesund J.E."/>
            <person name="Kallscheuer N."/>
            <person name="Luecker S."/>
            <person name="Lage O.M."/>
            <person name="Pohl T."/>
            <person name="Merkel B.J."/>
            <person name="Hornburger P."/>
            <person name="Mueller R.-W."/>
            <person name="Bruemmer F."/>
            <person name="Labrenz M."/>
            <person name="Spormann A.M."/>
            <person name="Op den Camp H."/>
            <person name="Overmann J."/>
            <person name="Amann R."/>
            <person name="Jetten M.S.M."/>
            <person name="Mascher T."/>
            <person name="Medema M.H."/>
            <person name="Devos D.P."/>
            <person name="Kaster A.-K."/>
            <person name="Ovreas L."/>
            <person name="Rohde M."/>
            <person name="Galperin M.Y."/>
            <person name="Jogler C."/>
        </authorList>
    </citation>
    <scope>NUCLEOTIDE SEQUENCE [LARGE SCALE GENOMIC DNA]</scope>
    <source>
        <strain evidence="3 4">Pan241w</strain>
    </source>
</reference>
<proteinExistence type="predicted"/>
<keyword evidence="4" id="KW-1185">Reference proteome</keyword>
<feature type="coiled-coil region" evidence="1">
    <location>
        <begin position="104"/>
        <end position="131"/>
    </location>
</feature>
<sequence>MIRSLAIIVSVFCVATIISELLGLGFLWFKGNLNADSVKDIRMIISGQSLDDVELVEVEPTGPSRDDLVLNRATRILELAAREDEIDMLKSSITQSSDLLKKDRLAFEQAKQEFEEELEVLKEQSQSDATKKTQSVLVALPPTDAVQYLMQLSIEENIEILKGMEGKFIAKLLKEFLVAADPLVIKRGKEIFKKMSQDEPFRSFSDETIDQLSENR</sequence>
<dbReference type="RefSeq" id="WP_145214708.1">
    <property type="nucleotide sequence ID" value="NZ_CP036269.1"/>
</dbReference>
<dbReference type="AlphaFoldDB" id="A0A517RDY9"/>
<dbReference type="EMBL" id="CP036269">
    <property type="protein sequence ID" value="QDT42091.1"/>
    <property type="molecule type" value="Genomic_DNA"/>
</dbReference>
<evidence type="ECO:0000313" key="3">
    <source>
        <dbReference type="EMBL" id="QDT42091.1"/>
    </source>
</evidence>
<keyword evidence="2" id="KW-0812">Transmembrane</keyword>
<dbReference type="KEGG" id="gaz:Pan241w_21720"/>
<evidence type="ECO:0000256" key="2">
    <source>
        <dbReference type="SAM" id="Phobius"/>
    </source>
</evidence>
<evidence type="ECO:0000256" key="1">
    <source>
        <dbReference type="SAM" id="Coils"/>
    </source>
</evidence>
<evidence type="ECO:0000313" key="4">
    <source>
        <dbReference type="Proteomes" id="UP000317171"/>
    </source>
</evidence>
<organism evidence="3 4">
    <name type="scientific">Gimesia alba</name>
    <dbReference type="NCBI Taxonomy" id="2527973"/>
    <lineage>
        <taxon>Bacteria</taxon>
        <taxon>Pseudomonadati</taxon>
        <taxon>Planctomycetota</taxon>
        <taxon>Planctomycetia</taxon>
        <taxon>Planctomycetales</taxon>
        <taxon>Planctomycetaceae</taxon>
        <taxon>Gimesia</taxon>
    </lineage>
</organism>
<keyword evidence="2" id="KW-0472">Membrane</keyword>